<organism evidence="2 3">
    <name type="scientific">Brassica cretica</name>
    <name type="common">Mustard</name>
    <dbReference type="NCBI Taxonomy" id="69181"/>
    <lineage>
        <taxon>Eukaryota</taxon>
        <taxon>Viridiplantae</taxon>
        <taxon>Streptophyta</taxon>
        <taxon>Embryophyta</taxon>
        <taxon>Tracheophyta</taxon>
        <taxon>Spermatophyta</taxon>
        <taxon>Magnoliopsida</taxon>
        <taxon>eudicotyledons</taxon>
        <taxon>Gunneridae</taxon>
        <taxon>Pentapetalae</taxon>
        <taxon>rosids</taxon>
        <taxon>malvids</taxon>
        <taxon>Brassicales</taxon>
        <taxon>Brassicaceae</taxon>
        <taxon>Brassiceae</taxon>
        <taxon>Brassica</taxon>
    </lineage>
</organism>
<feature type="region of interest" description="Disordered" evidence="1">
    <location>
        <begin position="81"/>
        <end position="148"/>
    </location>
</feature>
<sequence length="162" mass="17547">MGNLCRDETTRETEPQLEPPHVELVTSPQQCSSRRDEAVATDHTTIGARKKKLEPPEVLSPRACEIHAPPPKIIVAAAAENHCRRRRRKSSSPPPPDHLFAAAISPPRSAVTAGNPSRSPPTTSLVTRSNSPVTRSTRPSELSESTRLTRLTVGLTGLISLN</sequence>
<comment type="caution">
    <text evidence="2">The sequence shown here is derived from an EMBL/GenBank/DDBJ whole genome shotgun (WGS) entry which is preliminary data.</text>
</comment>
<name>A0A8S9H4G3_BRACR</name>
<feature type="region of interest" description="Disordered" evidence="1">
    <location>
        <begin position="1"/>
        <end position="69"/>
    </location>
</feature>
<dbReference type="EMBL" id="QGKW02001988">
    <property type="protein sequence ID" value="KAF2552699.1"/>
    <property type="molecule type" value="Genomic_DNA"/>
</dbReference>
<evidence type="ECO:0000313" key="3">
    <source>
        <dbReference type="Proteomes" id="UP000712281"/>
    </source>
</evidence>
<feature type="compositionally biased region" description="Polar residues" evidence="1">
    <location>
        <begin position="112"/>
        <end position="145"/>
    </location>
</feature>
<evidence type="ECO:0000256" key="1">
    <source>
        <dbReference type="SAM" id="MobiDB-lite"/>
    </source>
</evidence>
<dbReference type="AlphaFoldDB" id="A0A8S9H4G3"/>
<proteinExistence type="predicted"/>
<dbReference type="Proteomes" id="UP000712281">
    <property type="component" value="Unassembled WGS sequence"/>
</dbReference>
<gene>
    <name evidence="2" type="ORF">F2Q68_00033815</name>
</gene>
<reference evidence="2" key="1">
    <citation type="submission" date="2019-12" db="EMBL/GenBank/DDBJ databases">
        <title>Genome sequencing and annotation of Brassica cretica.</title>
        <authorList>
            <person name="Studholme D.J."/>
            <person name="Sarris P.F."/>
        </authorList>
    </citation>
    <scope>NUCLEOTIDE SEQUENCE</scope>
    <source>
        <strain evidence="2">PFS-001/15</strain>
        <tissue evidence="2">Leaf</tissue>
    </source>
</reference>
<feature type="compositionally biased region" description="Basic and acidic residues" evidence="1">
    <location>
        <begin position="1"/>
        <end position="14"/>
    </location>
</feature>
<accession>A0A8S9H4G3</accession>
<protein>
    <submittedName>
        <fullName evidence="2">Uncharacterized protein</fullName>
    </submittedName>
</protein>
<evidence type="ECO:0000313" key="2">
    <source>
        <dbReference type="EMBL" id="KAF2552699.1"/>
    </source>
</evidence>